<feature type="transmembrane region" description="Helical" evidence="1">
    <location>
        <begin position="217"/>
        <end position="234"/>
    </location>
</feature>
<feature type="transmembrane region" description="Helical" evidence="1">
    <location>
        <begin position="293"/>
        <end position="317"/>
    </location>
</feature>
<organism evidence="2 3">
    <name type="scientific">Lactiplantibacillus brownii</name>
    <dbReference type="NCBI Taxonomy" id="3069269"/>
    <lineage>
        <taxon>Bacteria</taxon>
        <taxon>Bacillati</taxon>
        <taxon>Bacillota</taxon>
        <taxon>Bacilli</taxon>
        <taxon>Lactobacillales</taxon>
        <taxon>Lactobacillaceae</taxon>
        <taxon>Lactiplantibacillus</taxon>
    </lineage>
</organism>
<dbReference type="EMBL" id="JAVCWF010000001">
    <property type="protein sequence ID" value="MDQ7937542.1"/>
    <property type="molecule type" value="Genomic_DNA"/>
</dbReference>
<proteinExistence type="predicted"/>
<evidence type="ECO:0000256" key="1">
    <source>
        <dbReference type="SAM" id="Phobius"/>
    </source>
</evidence>
<feature type="transmembrane region" description="Helical" evidence="1">
    <location>
        <begin position="15"/>
        <end position="34"/>
    </location>
</feature>
<keyword evidence="1" id="KW-0812">Transmembrane</keyword>
<protein>
    <recommendedName>
        <fullName evidence="4">ABC transporter permease</fullName>
    </recommendedName>
</protein>
<feature type="transmembrane region" description="Helical" evidence="1">
    <location>
        <begin position="323"/>
        <end position="342"/>
    </location>
</feature>
<gene>
    <name evidence="2" type="ORF">RA086_07855</name>
</gene>
<feature type="transmembrane region" description="Helical" evidence="1">
    <location>
        <begin position="107"/>
        <end position="125"/>
    </location>
</feature>
<dbReference type="RefSeq" id="WP_308703283.1">
    <property type="nucleotide sequence ID" value="NZ_AP027463.1"/>
</dbReference>
<evidence type="ECO:0000313" key="3">
    <source>
        <dbReference type="Proteomes" id="UP001227831"/>
    </source>
</evidence>
<feature type="transmembrane region" description="Helical" evidence="1">
    <location>
        <begin position="193"/>
        <end position="210"/>
    </location>
</feature>
<keyword evidence="3" id="KW-1185">Reference proteome</keyword>
<evidence type="ECO:0000313" key="2">
    <source>
        <dbReference type="EMBL" id="MDQ7937542.1"/>
    </source>
</evidence>
<comment type="caution">
    <text evidence="2">The sequence shown here is derived from an EMBL/GenBank/DDBJ whole genome shotgun (WGS) entry which is preliminary data.</text>
</comment>
<evidence type="ECO:0008006" key="4">
    <source>
        <dbReference type="Google" id="ProtNLM"/>
    </source>
</evidence>
<accession>A0ABU1A9E9</accession>
<feature type="transmembrane region" description="Helical" evidence="1">
    <location>
        <begin position="254"/>
        <end position="272"/>
    </location>
</feature>
<reference evidence="2 3" key="1">
    <citation type="journal article" date="2023" name="Int. J. Syst. Evol. Microbiol.">
        <title>Lactiplantibacillus brownii sp. nov., a novel psychrotolerant species isolated from sauerkraut.</title>
        <authorList>
            <person name="Heng Y.C."/>
            <person name="Silvaraju S."/>
            <person name="Lee J.K.Y."/>
            <person name="Kittelmann S."/>
        </authorList>
    </citation>
    <scope>NUCLEOTIDE SEQUENCE [LARGE SCALE GENOMIC DNA]</scope>
    <source>
        <strain evidence="2 3">WILCCON 0030</strain>
    </source>
</reference>
<name>A0ABU1A9E9_9LACO</name>
<keyword evidence="1" id="KW-0472">Membrane</keyword>
<feature type="transmembrane region" description="Helical" evidence="1">
    <location>
        <begin position="151"/>
        <end position="173"/>
    </location>
</feature>
<sequence>MARKRLQQLIWQQHWPVLLVIFMGLLGIGAYQGMIGSQAWQDQSTPQLMASQVRYQRATQRYVDTVGRSYSSKADFIKAYRANQLQLYRRQPTKTTGTVRGKFGTGINQFCFFMSILAGTVMIWVTRKRFFNEFLQSLGYRRAEIYRQQSLTYVGTVALGIAAGSIANLIILWSRIPAAYFAYFNGMTWLKDLTGDILVGSCLIILAGLATMIVNNVLIVFMLGTVAYLGWWVPIAALQNATTHVWADDLSRHWELGCAITILLMGLAWWGSQRLAARYSEEKQAQLVIFNGGRLPLVLILSLPLSIGLNRLLTGIFSDSTDWLSLLIGWLVGLIGLVGWIYRPKWCQRLWQLMA</sequence>
<dbReference type="Proteomes" id="UP001227831">
    <property type="component" value="Unassembled WGS sequence"/>
</dbReference>
<keyword evidence="1" id="KW-1133">Transmembrane helix</keyword>